<organism evidence="1 2">
    <name type="scientific">Stylonychia lemnae</name>
    <name type="common">Ciliate</name>
    <dbReference type="NCBI Taxonomy" id="5949"/>
    <lineage>
        <taxon>Eukaryota</taxon>
        <taxon>Sar</taxon>
        <taxon>Alveolata</taxon>
        <taxon>Ciliophora</taxon>
        <taxon>Intramacronucleata</taxon>
        <taxon>Spirotrichea</taxon>
        <taxon>Stichotrichia</taxon>
        <taxon>Sporadotrichida</taxon>
        <taxon>Oxytrichidae</taxon>
        <taxon>Stylonychinae</taxon>
        <taxon>Stylonychia</taxon>
    </lineage>
</organism>
<protein>
    <submittedName>
        <fullName evidence="1">Uncharacterized protein</fullName>
    </submittedName>
</protein>
<accession>A0A078B132</accession>
<sequence length="435" mass="51874">MIPLRNDDDSEEEETLIGYMEKRDRISGINDQISTMRKLQKGLDFSKIDEKVQNKVVQQDKLPTVKKNQLKTRTNLKFDFDPDESDSELPTIIRVGKPQISNKDYLKLFNTKNQPHNDRERANSISENLVMPLDPEFYQNPLFNKQKKLEKNLNLHLNDLFSISQIEELKVLNRNQQAEYDDQIFENNLKQLVLDQKVHQNKINQYISKYSELDSPYAQQFDIQDLNPEYPYDSININQIKYQRSLSKFQMRLFQIIENKKKRQQEQDLDFKILDTNPYNQTLPENASNLTREVLISPQIKLKKLFCEKVKELDLFQKDKILDQYDSNTLSNLRRKGESVYRIHLREKIKENNYKLIDQNIENAVKIPKEIKQRIKKKFNIKEKELEPFFKEEQVISQKFSTVKVNLKPDQYLSVMDLNKIQYQKELKCAENNLE</sequence>
<name>A0A078B132_STYLE</name>
<dbReference type="AlphaFoldDB" id="A0A078B132"/>
<dbReference type="Proteomes" id="UP000039865">
    <property type="component" value="Unassembled WGS sequence"/>
</dbReference>
<dbReference type="EMBL" id="CCKQ01015254">
    <property type="protein sequence ID" value="CDW87067.1"/>
    <property type="molecule type" value="Genomic_DNA"/>
</dbReference>
<proteinExistence type="predicted"/>
<keyword evidence="2" id="KW-1185">Reference proteome</keyword>
<gene>
    <name evidence="1" type="primary">Contig1493.g1626</name>
    <name evidence="1" type="ORF">STYLEM_16169</name>
</gene>
<reference evidence="1 2" key="1">
    <citation type="submission" date="2014-06" db="EMBL/GenBank/DDBJ databases">
        <authorList>
            <person name="Swart Estienne"/>
        </authorList>
    </citation>
    <scope>NUCLEOTIDE SEQUENCE [LARGE SCALE GENOMIC DNA]</scope>
    <source>
        <strain evidence="1 2">130c</strain>
    </source>
</reference>
<evidence type="ECO:0000313" key="1">
    <source>
        <dbReference type="EMBL" id="CDW87067.1"/>
    </source>
</evidence>
<dbReference type="InParanoid" id="A0A078B132"/>
<evidence type="ECO:0000313" key="2">
    <source>
        <dbReference type="Proteomes" id="UP000039865"/>
    </source>
</evidence>